<dbReference type="EMBL" id="SSFX01000041">
    <property type="protein sequence ID" value="TXI28893.1"/>
    <property type="molecule type" value="Genomic_DNA"/>
</dbReference>
<protein>
    <submittedName>
        <fullName evidence="2">Uncharacterized protein</fullName>
    </submittedName>
</protein>
<accession>A0A5C7VWE7</accession>
<comment type="caution">
    <text evidence="2">The sequence shown here is derived from an EMBL/GenBank/DDBJ whole genome shotgun (WGS) entry which is preliminary data.</text>
</comment>
<keyword evidence="1" id="KW-0472">Membrane</keyword>
<reference evidence="2 3" key="1">
    <citation type="submission" date="2018-09" db="EMBL/GenBank/DDBJ databases">
        <title>Metagenome Assembled Genomes from an Advanced Water Purification Facility.</title>
        <authorList>
            <person name="Stamps B.W."/>
            <person name="Spear J.R."/>
        </authorList>
    </citation>
    <scope>NUCLEOTIDE SEQUENCE [LARGE SCALE GENOMIC DNA]</scope>
    <source>
        <strain evidence="2">Bin_54_1</strain>
    </source>
</reference>
<evidence type="ECO:0000313" key="2">
    <source>
        <dbReference type="EMBL" id="TXI28893.1"/>
    </source>
</evidence>
<evidence type="ECO:0000256" key="1">
    <source>
        <dbReference type="SAM" id="Phobius"/>
    </source>
</evidence>
<keyword evidence="1" id="KW-1133">Transmembrane helix</keyword>
<sequence>MAMRILCMLIPEKSVIGRWVILYSSMFILFVLMIAGYGCIVIIRSIMQPVTKGGGAYCDKHDWYSADIQPNAHTMATEIPRLIMVLGFREENGLKSKITLQK</sequence>
<dbReference type="AlphaFoldDB" id="A0A5C7VWE7"/>
<organism evidence="2 3">
    <name type="scientific">Nitrosomonas oligotropha</name>
    <dbReference type="NCBI Taxonomy" id="42354"/>
    <lineage>
        <taxon>Bacteria</taxon>
        <taxon>Pseudomonadati</taxon>
        <taxon>Pseudomonadota</taxon>
        <taxon>Betaproteobacteria</taxon>
        <taxon>Nitrosomonadales</taxon>
        <taxon>Nitrosomonadaceae</taxon>
        <taxon>Nitrosomonas</taxon>
    </lineage>
</organism>
<proteinExistence type="predicted"/>
<keyword evidence="1" id="KW-0812">Transmembrane</keyword>
<name>A0A5C7VWE7_9PROT</name>
<feature type="transmembrane region" description="Helical" evidence="1">
    <location>
        <begin position="20"/>
        <end position="43"/>
    </location>
</feature>
<gene>
    <name evidence="2" type="ORF">E6Q60_06170</name>
</gene>
<evidence type="ECO:0000313" key="3">
    <source>
        <dbReference type="Proteomes" id="UP000321055"/>
    </source>
</evidence>
<dbReference type="Proteomes" id="UP000321055">
    <property type="component" value="Unassembled WGS sequence"/>
</dbReference>